<dbReference type="InParanoid" id="A0A414NF50"/>
<evidence type="ECO:0000256" key="2">
    <source>
        <dbReference type="ARBA" id="ARBA00010145"/>
    </source>
</evidence>
<dbReference type="PANTHER" id="PTHR36838:SF1">
    <property type="entry name" value="SLR1864 PROTEIN"/>
    <property type="match status" value="1"/>
</dbReference>
<feature type="transmembrane region" description="Helical" evidence="8">
    <location>
        <begin position="197"/>
        <end position="215"/>
    </location>
</feature>
<feature type="transmembrane region" description="Helical" evidence="8">
    <location>
        <begin position="165"/>
        <end position="185"/>
    </location>
</feature>
<keyword evidence="6 8" id="KW-1133">Transmembrane helix</keyword>
<name>A0A414NF50_9ACTN</name>
<feature type="transmembrane region" description="Helical" evidence="8">
    <location>
        <begin position="15"/>
        <end position="34"/>
    </location>
</feature>
<evidence type="ECO:0000313" key="10">
    <source>
        <dbReference type="Proteomes" id="UP000283983"/>
    </source>
</evidence>
<reference evidence="9 10" key="1">
    <citation type="submission" date="2018-08" db="EMBL/GenBank/DDBJ databases">
        <title>A genome reference for cultivated species of the human gut microbiota.</title>
        <authorList>
            <person name="Zou Y."/>
            <person name="Xue W."/>
            <person name="Luo G."/>
        </authorList>
    </citation>
    <scope>NUCLEOTIDE SEQUENCE [LARGE SCALE GENOMIC DNA]</scope>
    <source>
        <strain evidence="9 10">AM25-33</strain>
    </source>
</reference>
<comment type="subcellular location">
    <subcellularLocation>
        <location evidence="1">Cell membrane</location>
        <topology evidence="1">Multi-pass membrane protein</topology>
    </subcellularLocation>
</comment>
<protein>
    <recommendedName>
        <fullName evidence="11">AEC family transporter</fullName>
    </recommendedName>
</protein>
<dbReference type="Proteomes" id="UP000283983">
    <property type="component" value="Unassembled WGS sequence"/>
</dbReference>
<feature type="transmembrane region" description="Helical" evidence="8">
    <location>
        <begin position="256"/>
        <end position="275"/>
    </location>
</feature>
<keyword evidence="3" id="KW-0813">Transport</keyword>
<dbReference type="Pfam" id="PF03547">
    <property type="entry name" value="Mem_trans"/>
    <property type="match status" value="1"/>
</dbReference>
<proteinExistence type="inferred from homology"/>
<dbReference type="GO" id="GO:0055085">
    <property type="term" value="P:transmembrane transport"/>
    <property type="evidence" value="ECO:0007669"/>
    <property type="project" value="InterPro"/>
</dbReference>
<keyword evidence="10" id="KW-1185">Reference proteome</keyword>
<sequence>MGEHIEMSITQTMPIMINQTVAMFLMMAVGIVLFKTKRLDNQGAAQMANVALYVAGPAITITAFATTFDAEKLVAGGLCMLLTVLFTLGSAAIGWLVYRDRQRISQMGIMISNMGFMGIPLVQAVLGEEYVFYVSACIAAQIPITFTYGIWLISQDKGEVSPKRILSNPAIIAVFVGVALFFASIELDGIAKATASGLSGLNTGLAMIVLGSYLAQADLRSILRNKNLYLTHSIRLVVVPLIIVAILWVMPLSTPIKLTLLIAFAAPSGTVTAIFPQMFNRDYRFGAGLVSSSTLLSLLTMPIMLSIGLMVF</sequence>
<gene>
    <name evidence="9" type="ORF">DW682_01560</name>
</gene>
<evidence type="ECO:0000256" key="8">
    <source>
        <dbReference type="SAM" id="Phobius"/>
    </source>
</evidence>
<evidence type="ECO:0008006" key="11">
    <source>
        <dbReference type="Google" id="ProtNLM"/>
    </source>
</evidence>
<dbReference type="AlphaFoldDB" id="A0A414NF50"/>
<feature type="transmembrane region" description="Helical" evidence="8">
    <location>
        <begin position="132"/>
        <end position="153"/>
    </location>
</feature>
<feature type="transmembrane region" description="Helical" evidence="8">
    <location>
        <begin position="74"/>
        <end position="97"/>
    </location>
</feature>
<comment type="caution">
    <text evidence="9">The sequence shown here is derived from an EMBL/GenBank/DDBJ whole genome shotgun (WGS) entry which is preliminary data.</text>
</comment>
<organism evidence="9 10">
    <name type="scientific">Collinsella intestinalis</name>
    <dbReference type="NCBI Taxonomy" id="147207"/>
    <lineage>
        <taxon>Bacteria</taxon>
        <taxon>Bacillati</taxon>
        <taxon>Actinomycetota</taxon>
        <taxon>Coriobacteriia</taxon>
        <taxon>Coriobacteriales</taxon>
        <taxon>Coriobacteriaceae</taxon>
        <taxon>Collinsella</taxon>
    </lineage>
</organism>
<evidence type="ECO:0000256" key="4">
    <source>
        <dbReference type="ARBA" id="ARBA00022475"/>
    </source>
</evidence>
<comment type="similarity">
    <text evidence="2">Belongs to the auxin efflux carrier (TC 2.A.69) family.</text>
</comment>
<dbReference type="InterPro" id="IPR004776">
    <property type="entry name" value="Mem_transp_PIN-like"/>
</dbReference>
<keyword evidence="4" id="KW-1003">Cell membrane</keyword>
<feature type="transmembrane region" description="Helical" evidence="8">
    <location>
        <begin position="46"/>
        <end position="68"/>
    </location>
</feature>
<feature type="transmembrane region" description="Helical" evidence="8">
    <location>
        <begin position="109"/>
        <end position="126"/>
    </location>
</feature>
<evidence type="ECO:0000256" key="6">
    <source>
        <dbReference type="ARBA" id="ARBA00022989"/>
    </source>
</evidence>
<evidence type="ECO:0000256" key="5">
    <source>
        <dbReference type="ARBA" id="ARBA00022692"/>
    </source>
</evidence>
<keyword evidence="7 8" id="KW-0472">Membrane</keyword>
<accession>A0A414NF50</accession>
<feature type="transmembrane region" description="Helical" evidence="8">
    <location>
        <begin position="287"/>
        <end position="311"/>
    </location>
</feature>
<evidence type="ECO:0000256" key="3">
    <source>
        <dbReference type="ARBA" id="ARBA00022448"/>
    </source>
</evidence>
<evidence type="ECO:0000256" key="1">
    <source>
        <dbReference type="ARBA" id="ARBA00004651"/>
    </source>
</evidence>
<dbReference type="PANTHER" id="PTHR36838">
    <property type="entry name" value="AUXIN EFFLUX CARRIER FAMILY PROTEIN"/>
    <property type="match status" value="1"/>
</dbReference>
<dbReference type="EMBL" id="QSLJ01000001">
    <property type="protein sequence ID" value="RHF38423.1"/>
    <property type="molecule type" value="Genomic_DNA"/>
</dbReference>
<dbReference type="InterPro" id="IPR038770">
    <property type="entry name" value="Na+/solute_symporter_sf"/>
</dbReference>
<evidence type="ECO:0000256" key="7">
    <source>
        <dbReference type="ARBA" id="ARBA00023136"/>
    </source>
</evidence>
<evidence type="ECO:0000313" key="9">
    <source>
        <dbReference type="EMBL" id="RHF38423.1"/>
    </source>
</evidence>
<dbReference type="Gene3D" id="1.20.1530.20">
    <property type="match status" value="1"/>
</dbReference>
<dbReference type="GO" id="GO:0005886">
    <property type="term" value="C:plasma membrane"/>
    <property type="evidence" value="ECO:0007669"/>
    <property type="project" value="UniProtKB-SubCell"/>
</dbReference>
<feature type="transmembrane region" description="Helical" evidence="8">
    <location>
        <begin position="227"/>
        <end position="250"/>
    </location>
</feature>
<keyword evidence="5 8" id="KW-0812">Transmembrane</keyword>